<dbReference type="Proteomes" id="UP000752171">
    <property type="component" value="Unassembled WGS sequence"/>
</dbReference>
<evidence type="ECO:0000256" key="1">
    <source>
        <dbReference type="SAM" id="Phobius"/>
    </source>
</evidence>
<evidence type="ECO:0000313" key="2">
    <source>
        <dbReference type="EMBL" id="KAG9260032.1"/>
    </source>
</evidence>
<reference evidence="2 3" key="1">
    <citation type="submission" date="2021-07" db="EMBL/GenBank/DDBJ databases">
        <authorList>
            <person name="Imarazene B."/>
            <person name="Zahm M."/>
            <person name="Klopp C."/>
            <person name="Cabau C."/>
            <person name="Beille S."/>
            <person name="Jouanno E."/>
            <person name="Castinel A."/>
            <person name="Lluch J."/>
            <person name="Gil L."/>
            <person name="Kuchtly C."/>
            <person name="Lopez Roques C."/>
            <person name="Donnadieu C."/>
            <person name="Parrinello H."/>
            <person name="Journot L."/>
            <person name="Du K."/>
            <person name="Schartl M."/>
            <person name="Retaux S."/>
            <person name="Guiguen Y."/>
        </authorList>
    </citation>
    <scope>NUCLEOTIDE SEQUENCE [LARGE SCALE GENOMIC DNA]</scope>
    <source>
        <strain evidence="2">Pach_M1</strain>
        <tissue evidence="2">Testis</tissue>
    </source>
</reference>
<dbReference type="AlphaFoldDB" id="A0A8T2KQI5"/>
<keyword evidence="1" id="KW-0472">Membrane</keyword>
<name>A0A8T2KQI5_ASTMX</name>
<evidence type="ECO:0000313" key="3">
    <source>
        <dbReference type="Proteomes" id="UP000752171"/>
    </source>
</evidence>
<protein>
    <submittedName>
        <fullName evidence="2">C-type lectin domain family 4 member M-like</fullName>
    </submittedName>
</protein>
<gene>
    <name evidence="2" type="ORF">AMEX_G27690</name>
</gene>
<dbReference type="EMBL" id="JAICCE010000025">
    <property type="protein sequence ID" value="KAG9260032.1"/>
    <property type="molecule type" value="Genomic_DNA"/>
</dbReference>
<organism evidence="2 3">
    <name type="scientific">Astyanax mexicanus</name>
    <name type="common">Blind cave fish</name>
    <name type="synonym">Astyanax fasciatus mexicanus</name>
    <dbReference type="NCBI Taxonomy" id="7994"/>
    <lineage>
        <taxon>Eukaryota</taxon>
        <taxon>Metazoa</taxon>
        <taxon>Chordata</taxon>
        <taxon>Craniata</taxon>
        <taxon>Vertebrata</taxon>
        <taxon>Euteleostomi</taxon>
        <taxon>Actinopterygii</taxon>
        <taxon>Neopterygii</taxon>
        <taxon>Teleostei</taxon>
        <taxon>Ostariophysi</taxon>
        <taxon>Characiformes</taxon>
        <taxon>Characoidei</taxon>
        <taxon>Acestrorhamphidae</taxon>
        <taxon>Acestrorhamphinae</taxon>
        <taxon>Astyanax</taxon>
    </lineage>
</organism>
<proteinExistence type="predicted"/>
<comment type="caution">
    <text evidence="2">The sequence shown here is derived from an EMBL/GenBank/DDBJ whole genome shotgun (WGS) entry which is preliminary data.</text>
</comment>
<accession>A0A8T2KQI5</accession>
<keyword evidence="1" id="KW-0812">Transmembrane</keyword>
<feature type="transmembrane region" description="Helical" evidence="1">
    <location>
        <begin position="61"/>
        <end position="84"/>
    </location>
</feature>
<sequence>MQEGIHDDLDSDDLSEMDSDVMTTVIYTSKDGDYSAQDTDTERETRRQHRVVRRGSRCSRLAAGCFGLLCVLLLITNILLYMYYKNENETEDRTMAKISYQNLTEERDQLKEILSKEHRILQDISPDLVKLLGERNMQVQAHHISINILNSGNTLKILMASCYLMLQKTLLDTLTNTGVGQ</sequence>
<keyword evidence="1" id="KW-1133">Transmembrane helix</keyword>